<keyword evidence="3" id="KW-1185">Reference proteome</keyword>
<dbReference type="EMBL" id="CP026244">
    <property type="protein sequence ID" value="AWO97718.1"/>
    <property type="molecule type" value="Genomic_DNA"/>
</dbReference>
<dbReference type="AlphaFoldDB" id="A0A2U9B1R5"/>
<proteinExistence type="predicted"/>
<gene>
    <name evidence="2" type="ORF">SMAX5B_016646</name>
</gene>
<name>A0A2U9B1R5_SCOMX</name>
<dbReference type="Proteomes" id="UP000246464">
    <property type="component" value="Chromosome 2"/>
</dbReference>
<accession>A0A2U9B1R5</accession>
<reference evidence="2 3" key="1">
    <citation type="submission" date="2017-12" db="EMBL/GenBank/DDBJ databases">
        <title>Integrating genomic resources of turbot (Scophthalmus maximus) in depth evaluation of genetic and physical mapping variation across individuals.</title>
        <authorList>
            <person name="Martinez P."/>
        </authorList>
    </citation>
    <scope>NUCLEOTIDE SEQUENCE [LARGE SCALE GENOMIC DNA]</scope>
</reference>
<protein>
    <submittedName>
        <fullName evidence="2">Uncharacterized protein</fullName>
    </submittedName>
</protein>
<organism evidence="2 3">
    <name type="scientific">Scophthalmus maximus</name>
    <name type="common">Turbot</name>
    <name type="synonym">Psetta maxima</name>
    <dbReference type="NCBI Taxonomy" id="52904"/>
    <lineage>
        <taxon>Eukaryota</taxon>
        <taxon>Metazoa</taxon>
        <taxon>Chordata</taxon>
        <taxon>Craniata</taxon>
        <taxon>Vertebrata</taxon>
        <taxon>Euteleostomi</taxon>
        <taxon>Actinopterygii</taxon>
        <taxon>Neopterygii</taxon>
        <taxon>Teleostei</taxon>
        <taxon>Neoteleostei</taxon>
        <taxon>Acanthomorphata</taxon>
        <taxon>Carangaria</taxon>
        <taxon>Pleuronectiformes</taxon>
        <taxon>Pleuronectoidei</taxon>
        <taxon>Scophthalmidae</taxon>
        <taxon>Scophthalmus</taxon>
    </lineage>
</organism>
<feature type="region of interest" description="Disordered" evidence="1">
    <location>
        <begin position="21"/>
        <end position="45"/>
    </location>
</feature>
<evidence type="ECO:0000313" key="3">
    <source>
        <dbReference type="Proteomes" id="UP000246464"/>
    </source>
</evidence>
<evidence type="ECO:0000313" key="2">
    <source>
        <dbReference type="EMBL" id="AWO97718.1"/>
    </source>
</evidence>
<sequence>MSARVNPFSEKGSTAALIQPKEWTLVPYGPGERPPAGKQDPPLQRPVRGLRLSLTSPTSPCQSPSLLLDNCIVRMYVVQKQREDTGRLPAVPPPELPRLL</sequence>
<evidence type="ECO:0000256" key="1">
    <source>
        <dbReference type="SAM" id="MobiDB-lite"/>
    </source>
</evidence>